<sequence length="165" mass="18118">SSSAFALSKQSLVKMHLCTVFLIYCFLMVAQGNAEDPRCAKNVPPSVQKTIINVVNAKCFKGKEKKLDDDSYDCELGRKASIGEQTGTSQIDSIAHFGGKSSFEFDWEKSLTGAVYAADTESMVTLMCGRLFASPTKGKIGCNIELRTLENTGEHELNLRCNYKV</sequence>
<evidence type="ECO:0000313" key="3">
    <source>
        <dbReference type="WBParaSite" id="HCON_00136210-00001"/>
    </source>
</evidence>
<organism evidence="2 3">
    <name type="scientific">Haemonchus contortus</name>
    <name type="common">Barber pole worm</name>
    <dbReference type="NCBI Taxonomy" id="6289"/>
    <lineage>
        <taxon>Eukaryota</taxon>
        <taxon>Metazoa</taxon>
        <taxon>Ecdysozoa</taxon>
        <taxon>Nematoda</taxon>
        <taxon>Chromadorea</taxon>
        <taxon>Rhabditida</taxon>
        <taxon>Rhabditina</taxon>
        <taxon>Rhabditomorpha</taxon>
        <taxon>Strongyloidea</taxon>
        <taxon>Trichostrongylidae</taxon>
        <taxon>Haemonchus</taxon>
    </lineage>
</organism>
<name>A0A7I4YS94_HAECO</name>
<keyword evidence="1" id="KW-0732">Signal</keyword>
<reference evidence="3" key="1">
    <citation type="submission" date="2020-12" db="UniProtKB">
        <authorList>
            <consortium name="WormBaseParasite"/>
        </authorList>
    </citation>
    <scope>IDENTIFICATION</scope>
    <source>
        <strain evidence="3">MHco3</strain>
    </source>
</reference>
<feature type="signal peptide" evidence="1">
    <location>
        <begin position="1"/>
        <end position="34"/>
    </location>
</feature>
<proteinExistence type="predicted"/>
<keyword evidence="2" id="KW-1185">Reference proteome</keyword>
<accession>A0A7I4YS94</accession>
<dbReference type="Proteomes" id="UP000025227">
    <property type="component" value="Unplaced"/>
</dbReference>
<evidence type="ECO:0000256" key="1">
    <source>
        <dbReference type="SAM" id="SignalP"/>
    </source>
</evidence>
<feature type="chain" id="PRO_5029900797" evidence="1">
    <location>
        <begin position="35"/>
        <end position="165"/>
    </location>
</feature>
<evidence type="ECO:0000313" key="2">
    <source>
        <dbReference type="Proteomes" id="UP000025227"/>
    </source>
</evidence>
<dbReference type="WBParaSite" id="HCON_00136210-00001">
    <property type="protein sequence ID" value="HCON_00136210-00001"/>
    <property type="gene ID" value="HCON_00136210"/>
</dbReference>
<protein>
    <submittedName>
        <fullName evidence="3">Salivary lipocalin</fullName>
    </submittedName>
</protein>
<dbReference type="AlphaFoldDB" id="A0A7I4YS94"/>